<evidence type="ECO:0000256" key="2">
    <source>
        <dbReference type="ARBA" id="ARBA00022525"/>
    </source>
</evidence>
<name>A0A8S4AB33_9TELE</name>
<evidence type="ECO:0000256" key="5">
    <source>
        <dbReference type="ARBA" id="ARBA00022737"/>
    </source>
</evidence>
<dbReference type="GO" id="GO:0005581">
    <property type="term" value="C:collagen trimer"/>
    <property type="evidence" value="ECO:0007669"/>
    <property type="project" value="UniProtKB-KW"/>
</dbReference>
<evidence type="ECO:0000256" key="4">
    <source>
        <dbReference type="ARBA" id="ARBA00022729"/>
    </source>
</evidence>
<dbReference type="PRINTS" id="PR00453">
    <property type="entry name" value="VWFADOMAIN"/>
</dbReference>
<comment type="subcellular location">
    <subcellularLocation>
        <location evidence="1">Secreted</location>
        <location evidence="1">Extracellular space</location>
        <location evidence="1">Extracellular matrix</location>
    </subcellularLocation>
</comment>
<dbReference type="FunFam" id="3.40.50.410:FF:000003">
    <property type="entry name" value="Collagen type VI alpha 3 chain"/>
    <property type="match status" value="5"/>
</dbReference>
<dbReference type="InterPro" id="IPR036465">
    <property type="entry name" value="vWFA_dom_sf"/>
</dbReference>
<dbReference type="OrthoDB" id="6132182at2759"/>
<evidence type="ECO:0000259" key="9">
    <source>
        <dbReference type="PROSITE" id="PS50234"/>
    </source>
</evidence>
<accession>A0A8S4AB33</accession>
<keyword evidence="2" id="KW-0964">Secreted</keyword>
<dbReference type="PANTHER" id="PTHR24020:SF86">
    <property type="entry name" value="COLLAGEN, TYPE VI, ALPHA 4"/>
    <property type="match status" value="1"/>
</dbReference>
<feature type="non-terminal residue" evidence="10">
    <location>
        <position position="1305"/>
    </location>
</feature>
<sequence>WEEEKKVANLQLFGSFSHPSLELGTIAPLVSLFHLMMKRHNFLPLCALLGVLLAGLVPKLDAQEDCAQGLAADTYFLVDSSWSMGEKNFEHIRQFLYSLIKSLHKFGEERFKFALIQYNSRPETEFHLNSYSSLEALAHVKAMSYRGGGTRTGLGLEYLLSTHMTKASGSRAADGVVQVVVVVTDGQSQDDVAEPAMVLKMAGVVIFTVGIQDAVDSELREMASQPQDNHIFNVDSALKLQDIVPNLVISLCSTIAQSGDAPVANEAPVTGGMTAQDSADLVLLIDGSQNVGAANFPYVRDLVLRIIERLDVGRDTIRVALVQYNSDPEIKIYLNSYYSKSSLLEAVKGLTYSGGDESNLGAALEEVAESLLSETAGGRADEGVPQMLIIISAGPSDDDTGVGDRALKRASVITFGVAIGDTGTAALQEVATDKSFVLMVPDFQVVTNVVGQLLPFINGVVQRTIIVQNEYTEVVAVGKRDIIFLIDSTMGTAVINGLREFIRRFVNKMPIGPDAVQVGIAQFSTGPRVEMDLNTHETREALTAALGAIKPRAGQTVNIGSALDFVRLNMLRPESGSRIKQGVPQLVLLLTSKKSSDSVEEPALALQRMGVLTLAAGSKAADEAELKQIAFADRVVFMPKDFRQLFRNPREIIDALSTLAGVLVTETPTEPVVEITTVQTQKVIRDIVFLVDGSSYVGSSNLPYVRDFMINVVNQLDIRPDRVQIGLLQFSDRPRIEFYLNTYRNRQDVVDKISQLRLVGGSVLNTGAAMNYALANMFQSSAGSRRRDGVQQVLVLITGGPAQDQLKSVADKLALASVLTFTVSSGQADEDLLRSVAFVPELAYHQKSFSDLPAMAEVIMPKLTTVVGDTDVTQIEEDTLTGVERDVAFLIDGTDSVRADFPYIRDFIRRVIEPLDVGIDKVRVSVVQHSERPTPSFYLNTYKTKDEVMRAVNEMTLAGGRSLNTGSALRFMKNTIMSESYGSRSAQNVPQFLIALAGDRSMDNVKEPASELKTEGVVPFGVGVKNADPKQIEAISHNPSFAFSVKEFTDLNTIPERLNTYVSLPKEELTILLQKVKNDAIKRDIVFLLDGSDNTRNGFSDIKRFVKSIVENLYIDENQDRVSVVQFADNPKVSFHLNSHKTKTDHLNAISDLMHKGGRRLNIGAALQFVRHRVFTSSTGSRRLEGVPQILILLCSKPSTDNTRGPAFALKEHEIMSVGIGVGDINTEEMEKIAFKPSFAYKVADFSKLASIQSQIVHTLNVNNVKDETGNGIPDLVVDIQSNQRDIVFLLDGSDASRNGFPAFQ</sequence>
<dbReference type="Gene3D" id="3.40.50.410">
    <property type="entry name" value="von Willebrand factor, type A domain"/>
    <property type="match status" value="6"/>
</dbReference>
<keyword evidence="4" id="KW-0732">Signal</keyword>
<evidence type="ECO:0000256" key="8">
    <source>
        <dbReference type="ARBA" id="ARBA00023180"/>
    </source>
</evidence>
<feature type="domain" description="VWFA" evidence="9">
    <location>
        <begin position="1084"/>
        <end position="1256"/>
    </location>
</feature>
<dbReference type="InterPro" id="IPR002035">
    <property type="entry name" value="VWF_A"/>
</dbReference>
<dbReference type="GO" id="GO:0007155">
    <property type="term" value="P:cell adhesion"/>
    <property type="evidence" value="ECO:0007669"/>
    <property type="project" value="UniProtKB-KW"/>
</dbReference>
<feature type="domain" description="VWFA" evidence="9">
    <location>
        <begin position="481"/>
        <end position="656"/>
    </location>
</feature>
<keyword evidence="5" id="KW-0677">Repeat</keyword>
<keyword evidence="8" id="KW-0325">Glycoprotein</keyword>
<keyword evidence="3" id="KW-0272">Extracellular matrix</keyword>
<keyword evidence="11" id="KW-1185">Reference proteome</keyword>
<dbReference type="Pfam" id="PF00092">
    <property type="entry name" value="VWA"/>
    <property type="match status" value="6"/>
</dbReference>
<dbReference type="EMBL" id="CAJRST010001113">
    <property type="protein sequence ID" value="CAG5865883.1"/>
    <property type="molecule type" value="Genomic_DNA"/>
</dbReference>
<comment type="caution">
    <text evidence="10">The sequence shown here is derived from an EMBL/GenBank/DDBJ whole genome shotgun (WGS) entry which is preliminary data.</text>
</comment>
<keyword evidence="6" id="KW-0130">Cell adhesion</keyword>
<feature type="domain" description="VWFA" evidence="9">
    <location>
        <begin position="280"/>
        <end position="453"/>
    </location>
</feature>
<feature type="domain" description="VWFA" evidence="9">
    <location>
        <begin position="686"/>
        <end position="863"/>
    </location>
</feature>
<feature type="domain" description="VWFA" evidence="9">
    <location>
        <begin position="73"/>
        <end position="247"/>
    </location>
</feature>
<organism evidence="10 11">
    <name type="scientific">Menidia menidia</name>
    <name type="common">Atlantic silverside</name>
    <dbReference type="NCBI Taxonomy" id="238744"/>
    <lineage>
        <taxon>Eukaryota</taxon>
        <taxon>Metazoa</taxon>
        <taxon>Chordata</taxon>
        <taxon>Craniata</taxon>
        <taxon>Vertebrata</taxon>
        <taxon>Euteleostomi</taxon>
        <taxon>Actinopterygii</taxon>
        <taxon>Neopterygii</taxon>
        <taxon>Teleostei</taxon>
        <taxon>Neoteleostei</taxon>
        <taxon>Acanthomorphata</taxon>
        <taxon>Ovalentaria</taxon>
        <taxon>Atherinomorphae</taxon>
        <taxon>Atheriniformes</taxon>
        <taxon>Atherinopsidae</taxon>
        <taxon>Menidiinae</taxon>
        <taxon>Menidia</taxon>
    </lineage>
</organism>
<keyword evidence="7" id="KW-0176">Collagen</keyword>
<dbReference type="Proteomes" id="UP000677803">
    <property type="component" value="Unassembled WGS sequence"/>
</dbReference>
<evidence type="ECO:0000313" key="11">
    <source>
        <dbReference type="Proteomes" id="UP000677803"/>
    </source>
</evidence>
<proteinExistence type="predicted"/>
<reference evidence="10" key="1">
    <citation type="submission" date="2021-05" db="EMBL/GenBank/DDBJ databases">
        <authorList>
            <person name="Tigano A."/>
        </authorList>
    </citation>
    <scope>NUCLEOTIDE SEQUENCE</scope>
</reference>
<evidence type="ECO:0000256" key="6">
    <source>
        <dbReference type="ARBA" id="ARBA00022889"/>
    </source>
</evidence>
<gene>
    <name evidence="10" type="ORF">MMEN_LOCUS2527</name>
</gene>
<dbReference type="PROSITE" id="PS50234">
    <property type="entry name" value="VWFA"/>
    <property type="match status" value="6"/>
</dbReference>
<evidence type="ECO:0000313" key="10">
    <source>
        <dbReference type="EMBL" id="CAG5865883.1"/>
    </source>
</evidence>
<evidence type="ECO:0000256" key="3">
    <source>
        <dbReference type="ARBA" id="ARBA00022530"/>
    </source>
</evidence>
<evidence type="ECO:0000256" key="7">
    <source>
        <dbReference type="ARBA" id="ARBA00023119"/>
    </source>
</evidence>
<dbReference type="PANTHER" id="PTHR24020">
    <property type="entry name" value="COLLAGEN ALPHA"/>
    <property type="match status" value="1"/>
</dbReference>
<dbReference type="SUPFAM" id="SSF53300">
    <property type="entry name" value="vWA-like"/>
    <property type="match status" value="6"/>
</dbReference>
<dbReference type="FunFam" id="3.40.50.410:FF:000004">
    <property type="entry name" value="collagen alpha-6(VI) chain"/>
    <property type="match status" value="1"/>
</dbReference>
<protein>
    <submittedName>
        <fullName evidence="10">(Atlantic silverside) hypothetical protein</fullName>
    </submittedName>
</protein>
<feature type="domain" description="VWFA" evidence="9">
    <location>
        <begin position="886"/>
        <end position="1058"/>
    </location>
</feature>
<dbReference type="SMART" id="SM00327">
    <property type="entry name" value="VWA"/>
    <property type="match status" value="6"/>
</dbReference>
<evidence type="ECO:0000256" key="1">
    <source>
        <dbReference type="ARBA" id="ARBA00004498"/>
    </source>
</evidence>
<dbReference type="InterPro" id="IPR050525">
    <property type="entry name" value="ECM_Assembly_Org"/>
</dbReference>